<keyword evidence="11" id="KW-1185">Reference proteome</keyword>
<dbReference type="PANTHER" id="PTHR23264:SF19">
    <property type="entry name" value="CYTOSOLIC FE-S CLUSTER ASSEMBLY FACTOR NUBP2"/>
    <property type="match status" value="1"/>
</dbReference>
<evidence type="ECO:0000256" key="5">
    <source>
        <dbReference type="ARBA" id="ARBA00022840"/>
    </source>
</evidence>
<keyword evidence="5 8" id="KW-0067">ATP-binding</keyword>
<dbReference type="eggNOG" id="KOG3022">
    <property type="taxonomic scope" value="Eukaryota"/>
</dbReference>
<comment type="cofactor">
    <cofactor evidence="8">
        <name>[4Fe-4S] cluster</name>
        <dbReference type="ChEBI" id="CHEBI:49883"/>
    </cofactor>
    <text evidence="8">Binds 3 [4Fe-4S] clusters per homodimer. Contains two stable clusters in the N-termini and one labile, bridging cluster between subunits of the homodimer.</text>
</comment>
<dbReference type="SUPFAM" id="SSF52540">
    <property type="entry name" value="P-loop containing nucleoside triphosphate hydrolases"/>
    <property type="match status" value="1"/>
</dbReference>
<name>K8E9N4_9CHLO</name>
<dbReference type="GO" id="GO:0046872">
    <property type="term" value="F:metal ion binding"/>
    <property type="evidence" value="ECO:0007669"/>
    <property type="project" value="UniProtKB-KW"/>
</dbReference>
<dbReference type="STRING" id="41875.K8E9N4"/>
<evidence type="ECO:0000256" key="2">
    <source>
        <dbReference type="ARBA" id="ARBA00022490"/>
    </source>
</evidence>
<dbReference type="GeneID" id="19018072"/>
<keyword evidence="4 8" id="KW-0547">Nucleotide-binding</keyword>
<dbReference type="CDD" id="cd02037">
    <property type="entry name" value="Mrp_NBP35"/>
    <property type="match status" value="1"/>
</dbReference>
<reference evidence="10 11" key="1">
    <citation type="submission" date="2011-10" db="EMBL/GenBank/DDBJ databases">
        <authorList>
            <person name="Genoscope - CEA"/>
        </authorList>
    </citation>
    <scope>NUCLEOTIDE SEQUENCE [LARGE SCALE GENOMIC DNA]</scope>
    <source>
        <strain evidence="10 11">RCC 1105</strain>
    </source>
</reference>
<feature type="binding site" evidence="8">
    <location>
        <position position="44"/>
    </location>
    <ligand>
        <name>[4Fe-4S] cluster</name>
        <dbReference type="ChEBI" id="CHEBI:49883"/>
        <label>1</label>
    </ligand>
</feature>
<dbReference type="InterPro" id="IPR033756">
    <property type="entry name" value="YlxH/NBP35"/>
</dbReference>
<dbReference type="OrthoDB" id="1741334at2759"/>
<dbReference type="GO" id="GO:0005524">
    <property type="term" value="F:ATP binding"/>
    <property type="evidence" value="ECO:0007669"/>
    <property type="project" value="UniProtKB-KW"/>
</dbReference>
<comment type="similarity">
    <text evidence="8">Belongs to the Mrp/NBP35 ATP-binding proteins family. NUBP1/NBP35 subfamily.</text>
</comment>
<dbReference type="GO" id="GO:0016226">
    <property type="term" value="P:iron-sulfur cluster assembly"/>
    <property type="evidence" value="ECO:0007669"/>
    <property type="project" value="UniProtKB-UniRule"/>
</dbReference>
<keyword evidence="2 8" id="KW-0963">Cytoplasm</keyword>
<keyword evidence="1 8" id="KW-0004">4Fe-4S</keyword>
<dbReference type="InterPro" id="IPR000808">
    <property type="entry name" value="Mrp-like_CS"/>
</dbReference>
<dbReference type="Proteomes" id="UP000198341">
    <property type="component" value="Chromosome 1"/>
</dbReference>
<keyword evidence="6 8" id="KW-0408">Iron</keyword>
<protein>
    <recommendedName>
        <fullName evidence="8">Cytosolic Fe-S cluster assembly factor NBP35</fullName>
    </recommendedName>
</protein>
<evidence type="ECO:0000256" key="6">
    <source>
        <dbReference type="ARBA" id="ARBA00023004"/>
    </source>
</evidence>
<feature type="binding site" evidence="8">
    <location>
        <begin position="80"/>
        <end position="87"/>
    </location>
    <ligand>
        <name>ATP</name>
        <dbReference type="ChEBI" id="CHEBI:30616"/>
    </ligand>
</feature>
<dbReference type="GO" id="GO:0051539">
    <property type="term" value="F:4 iron, 4 sulfur cluster binding"/>
    <property type="evidence" value="ECO:0007669"/>
    <property type="project" value="UniProtKB-UniRule"/>
</dbReference>
<feature type="binding site" evidence="8">
    <location>
        <position position="35"/>
    </location>
    <ligand>
        <name>[4Fe-4S] cluster</name>
        <dbReference type="ChEBI" id="CHEBI:49883"/>
        <label>1</label>
    </ligand>
</feature>
<comment type="miscellaneous">
    <text evidence="8">Although plant and algal NBP35 proteins lack the characteristic CXXC motif in the C-terminus, thought to be required for Fe-S cluster binding, they can bind a [4Fe-4S] cluster in the C-terminus. Also, in this linage, no CFD1 partner protein homolog as found in other eukaryotes can be found.</text>
</comment>
<evidence type="ECO:0000256" key="7">
    <source>
        <dbReference type="ARBA" id="ARBA00023014"/>
    </source>
</evidence>
<dbReference type="EMBL" id="FO082278">
    <property type="protein sequence ID" value="CCO14381.1"/>
    <property type="molecule type" value="Genomic_DNA"/>
</dbReference>
<keyword evidence="7 8" id="KW-0411">Iron-sulfur</keyword>
<sequence length="358" mass="37946">MEDGEEEKNESFDEAKKNANCVGPSATTAGKASACDGCPNQKECASGKFQNVNNGEKTEEELAIASRLAECKRVVLVLSGKGGVGKSTMAQAMARELSETSKVGLLDIDICGPSVPTMTKKEGADVHRSNGGWQPVYVTENLSVMSIGFLLPNKDDSVVWRGPRKNGLIKQFLCDTEWGELDYLIVDAPPGTSDEHLSIVQYLKGGAKIDGALIVTTPQEVAMADVRKEVNFCEKTGVKVLGVVENMSGSDLRLGEVTFSLDDGTEDVTALVREALDAKGIDSSRLTIDCPVFAATRGGAEHMCKEKGIPFLGKVPIDTGIGRAGEDGDSVFGDASMATGKSKAALRAVIRKLVANLQ</sequence>
<dbReference type="AlphaFoldDB" id="K8E9N4"/>
<dbReference type="GO" id="GO:0140663">
    <property type="term" value="F:ATP-dependent FeS chaperone activity"/>
    <property type="evidence" value="ECO:0007669"/>
    <property type="project" value="InterPro"/>
</dbReference>
<comment type="subcellular location">
    <subcellularLocation>
        <location evidence="8">Cytoplasm</location>
    </subcellularLocation>
</comment>
<dbReference type="Pfam" id="PF10609">
    <property type="entry name" value="ParA"/>
    <property type="match status" value="1"/>
</dbReference>
<dbReference type="HAMAP" id="MF_02040">
    <property type="entry name" value="Mrp_NBP35"/>
    <property type="match status" value="1"/>
</dbReference>
<organism evidence="10 11">
    <name type="scientific">Bathycoccus prasinos</name>
    <dbReference type="NCBI Taxonomy" id="41875"/>
    <lineage>
        <taxon>Eukaryota</taxon>
        <taxon>Viridiplantae</taxon>
        <taxon>Chlorophyta</taxon>
        <taxon>Mamiellophyceae</taxon>
        <taxon>Mamiellales</taxon>
        <taxon>Bathycoccaceae</taxon>
        <taxon>Bathycoccus</taxon>
    </lineage>
</organism>
<keyword evidence="3 8" id="KW-0479">Metal-binding</keyword>
<evidence type="ECO:0000256" key="3">
    <source>
        <dbReference type="ARBA" id="ARBA00022723"/>
    </source>
</evidence>
<dbReference type="RefSeq" id="XP_007515502.1">
    <property type="nucleotide sequence ID" value="XM_007515440.1"/>
</dbReference>
<feature type="region of interest" description="Disordered" evidence="9">
    <location>
        <begin position="1"/>
        <end position="20"/>
    </location>
</feature>
<dbReference type="InterPro" id="IPR019591">
    <property type="entry name" value="Mrp/NBP35_ATP-bd"/>
</dbReference>
<evidence type="ECO:0000256" key="8">
    <source>
        <dbReference type="HAMAP-Rule" id="MF_03038"/>
    </source>
</evidence>
<dbReference type="HAMAP" id="MF_03038">
    <property type="entry name" value="NUBP1"/>
    <property type="match status" value="1"/>
</dbReference>
<gene>
    <name evidence="8" type="primary">NBP35</name>
    <name evidence="10" type="ORF">Bathy01g03370</name>
</gene>
<comment type="subunit">
    <text evidence="8">Homodimer and homotetramer. Predominantly homodimeric.</text>
</comment>
<dbReference type="GO" id="GO:0005829">
    <property type="term" value="C:cytosol"/>
    <property type="evidence" value="ECO:0007669"/>
    <property type="project" value="TreeGrafter"/>
</dbReference>
<dbReference type="PANTHER" id="PTHR23264">
    <property type="entry name" value="NUCLEOTIDE-BINDING PROTEIN NBP35 YEAST -RELATED"/>
    <property type="match status" value="1"/>
</dbReference>
<proteinExistence type="inferred from homology"/>
<dbReference type="PROSITE" id="PS01215">
    <property type="entry name" value="MRP"/>
    <property type="match status" value="1"/>
</dbReference>
<comment type="function">
    <text evidence="8">Component of the cytosolic iron-sulfur (Fe-S) protein assembly (CIA) machinery. Required for maturation of extramitochondrial Fe-S proteins. Functions as Fe-S scaffold, mediating the de novo assembly of an Fe-S cluster and its transfer to target apoproteins. Essential for embryo development.</text>
</comment>
<evidence type="ECO:0000313" key="10">
    <source>
        <dbReference type="EMBL" id="CCO14381.1"/>
    </source>
</evidence>
<dbReference type="Gene3D" id="3.40.50.300">
    <property type="entry name" value="P-loop containing nucleotide triphosphate hydrolases"/>
    <property type="match status" value="1"/>
</dbReference>
<dbReference type="InterPro" id="IPR028601">
    <property type="entry name" value="NUBP1/Nbp35"/>
</dbReference>
<evidence type="ECO:0000256" key="4">
    <source>
        <dbReference type="ARBA" id="ARBA00022741"/>
    </source>
</evidence>
<accession>K8E9N4</accession>
<feature type="binding site" evidence="8">
    <location>
        <position position="38"/>
    </location>
    <ligand>
        <name>[4Fe-4S] cluster</name>
        <dbReference type="ChEBI" id="CHEBI:49883"/>
        <label>1</label>
    </ligand>
</feature>
<dbReference type="KEGG" id="bpg:Bathy01g03370"/>
<evidence type="ECO:0000313" key="11">
    <source>
        <dbReference type="Proteomes" id="UP000198341"/>
    </source>
</evidence>
<feature type="binding site" evidence="8">
    <location>
        <position position="21"/>
    </location>
    <ligand>
        <name>[4Fe-4S] cluster</name>
        <dbReference type="ChEBI" id="CHEBI:49883"/>
        <label>1</label>
    </ligand>
</feature>
<evidence type="ECO:0000256" key="1">
    <source>
        <dbReference type="ARBA" id="ARBA00022485"/>
    </source>
</evidence>
<dbReference type="InterPro" id="IPR027417">
    <property type="entry name" value="P-loop_NTPase"/>
</dbReference>
<evidence type="ECO:0000256" key="9">
    <source>
        <dbReference type="SAM" id="MobiDB-lite"/>
    </source>
</evidence>